<dbReference type="EMBL" id="CAWYQH010000096">
    <property type="protein sequence ID" value="CAK8682777.1"/>
    <property type="molecule type" value="Genomic_DNA"/>
</dbReference>
<feature type="transmembrane region" description="Helical" evidence="1">
    <location>
        <begin position="80"/>
        <end position="100"/>
    </location>
</feature>
<evidence type="ECO:0000313" key="3">
    <source>
        <dbReference type="Proteomes" id="UP001642483"/>
    </source>
</evidence>
<organism evidence="2 3">
    <name type="scientific">Clavelina lepadiformis</name>
    <name type="common">Light-bulb sea squirt</name>
    <name type="synonym">Ascidia lepadiformis</name>
    <dbReference type="NCBI Taxonomy" id="159417"/>
    <lineage>
        <taxon>Eukaryota</taxon>
        <taxon>Metazoa</taxon>
        <taxon>Chordata</taxon>
        <taxon>Tunicata</taxon>
        <taxon>Ascidiacea</taxon>
        <taxon>Aplousobranchia</taxon>
        <taxon>Clavelinidae</taxon>
        <taxon>Clavelina</taxon>
    </lineage>
</organism>
<dbReference type="Proteomes" id="UP001642483">
    <property type="component" value="Unassembled WGS sequence"/>
</dbReference>
<name>A0ABP0FT29_CLALP</name>
<keyword evidence="1" id="KW-0472">Membrane</keyword>
<reference evidence="2 3" key="1">
    <citation type="submission" date="2024-02" db="EMBL/GenBank/DDBJ databases">
        <authorList>
            <person name="Daric V."/>
            <person name="Darras S."/>
        </authorList>
    </citation>
    <scope>NUCLEOTIDE SEQUENCE [LARGE SCALE GENOMIC DNA]</scope>
</reference>
<gene>
    <name evidence="2" type="ORF">CVLEPA_LOCUS13561</name>
</gene>
<keyword evidence="1" id="KW-0812">Transmembrane</keyword>
<evidence type="ECO:0000313" key="2">
    <source>
        <dbReference type="EMBL" id="CAK8682777.1"/>
    </source>
</evidence>
<evidence type="ECO:0000256" key="1">
    <source>
        <dbReference type="SAM" id="Phobius"/>
    </source>
</evidence>
<proteinExistence type="predicted"/>
<accession>A0ABP0FT29</accession>
<feature type="transmembrane region" description="Helical" evidence="1">
    <location>
        <begin position="35"/>
        <end position="60"/>
    </location>
</feature>
<protein>
    <submittedName>
        <fullName evidence="2">Uncharacterized protein</fullName>
    </submittedName>
</protein>
<sequence length="109" mass="12596">MMPTEANTHIIWNSSNRFNETTFPKLDDKIRAERIASLVCGFLGVLVTMYIIVSMVYHGYRTKRLCSCGVKKKKIFTHRLWLDVIFVNQYAVLCNIGLGFDRSTTRAFL</sequence>
<keyword evidence="1" id="KW-1133">Transmembrane helix</keyword>
<comment type="caution">
    <text evidence="2">The sequence shown here is derived from an EMBL/GenBank/DDBJ whole genome shotgun (WGS) entry which is preliminary data.</text>
</comment>
<keyword evidence="3" id="KW-1185">Reference proteome</keyword>